<evidence type="ECO:0000313" key="2">
    <source>
        <dbReference type="Proteomes" id="UP001054945"/>
    </source>
</evidence>
<proteinExistence type="predicted"/>
<gene>
    <name evidence="1" type="ORF">CEXT_119501</name>
</gene>
<keyword evidence="2" id="KW-1185">Reference proteome</keyword>
<organism evidence="1 2">
    <name type="scientific">Caerostris extrusa</name>
    <name type="common">Bark spider</name>
    <name type="synonym">Caerostris bankana</name>
    <dbReference type="NCBI Taxonomy" id="172846"/>
    <lineage>
        <taxon>Eukaryota</taxon>
        <taxon>Metazoa</taxon>
        <taxon>Ecdysozoa</taxon>
        <taxon>Arthropoda</taxon>
        <taxon>Chelicerata</taxon>
        <taxon>Arachnida</taxon>
        <taxon>Araneae</taxon>
        <taxon>Araneomorphae</taxon>
        <taxon>Entelegynae</taxon>
        <taxon>Araneoidea</taxon>
        <taxon>Araneidae</taxon>
        <taxon>Caerostris</taxon>
    </lineage>
</organism>
<name>A0AAV4TK98_CAEEX</name>
<dbReference type="Proteomes" id="UP001054945">
    <property type="component" value="Unassembled WGS sequence"/>
</dbReference>
<protein>
    <submittedName>
        <fullName evidence="1">Uncharacterized protein</fullName>
    </submittedName>
</protein>
<dbReference type="AlphaFoldDB" id="A0AAV4TK98"/>
<reference evidence="1 2" key="1">
    <citation type="submission" date="2021-06" db="EMBL/GenBank/DDBJ databases">
        <title>Caerostris extrusa draft genome.</title>
        <authorList>
            <person name="Kono N."/>
            <person name="Arakawa K."/>
        </authorList>
    </citation>
    <scope>NUCLEOTIDE SEQUENCE [LARGE SCALE GENOMIC DNA]</scope>
</reference>
<evidence type="ECO:0000313" key="1">
    <source>
        <dbReference type="EMBL" id="GIY46770.1"/>
    </source>
</evidence>
<accession>A0AAV4TK98</accession>
<comment type="caution">
    <text evidence="1">The sequence shown here is derived from an EMBL/GenBank/DDBJ whole genome shotgun (WGS) entry which is preliminary data.</text>
</comment>
<feature type="non-terminal residue" evidence="1">
    <location>
        <position position="1"/>
    </location>
</feature>
<dbReference type="EMBL" id="BPLR01011479">
    <property type="protein sequence ID" value="GIY46770.1"/>
    <property type="molecule type" value="Genomic_DNA"/>
</dbReference>
<sequence>FVESTASHQWPSYSESRLKGKSDPPVSAISDSSMNLARFGFVTIAGVNRVIKPISTLLSPRLKIIRSSSPNKMQIKQKANKPAVQEERKSSKNFFFHLYPCILASNLLDKSMSKELWRFARINSVKPMTIVLESKTLVLYLLGRSNDKPMAILLRVQGFEKFRRFNEFDEIYDKQEERVRPFLHDSPDFVPGREKNGKKKEVFISHCDDSLYSFQKAMSAVQEEKSSRTFLFYFNLCIQLSCLFGQEHVRGTMRFDGINSDKPIASEPWQQGQTNGHVKSPRLKKNQIPPISAILYIR</sequence>